<dbReference type="EMBL" id="JADNRY010000567">
    <property type="protein sequence ID" value="KAF9039586.1"/>
    <property type="molecule type" value="Genomic_DNA"/>
</dbReference>
<dbReference type="AlphaFoldDB" id="A0A9P5P1X9"/>
<name>A0A9P5P1X9_9AGAR</name>
<keyword evidence="2" id="KW-1185">Reference proteome</keyword>
<dbReference type="Proteomes" id="UP000772434">
    <property type="component" value="Unassembled WGS sequence"/>
</dbReference>
<sequence>MNAEWMELFSSSATSQDQYNFTGENDLLSMFSLPPAGLSSQASNERCSQLPFSSFRSADFLETSSLISLESEVSTGLVSESSLSSGSNEGFPEEIEPSGLSISSIPVSSSVPVATSSVGRTTITVHLWTSPNIYTPPISPFVLWNIEVASEMVQVSNDTWGIWVPTMVQILWDHQASMPTHYSQMLFDPATVLLGSSSLCVLKSINEDSPNFSRFGAIHDQLDGHRQYLHNFLIMGNNPHHSRGRHFCVVLMSNHEQAPGLRMSSAHHYPRFTPYSRPTRLSNCSWSSASSSMENLASTTNSTSSPSGILLPNTTHIPSMTFPHLGTSSSSSFTSTDTSINVTVSSPPESSSALADPYLLSSLPPTSAIPTSTSLLPLTRQEGLVCFVQAANFRHYIQLQNINIDIFDSKGGLGNTVCALYRGFCLIRDILTPLGYSEKPNNLENYEVVYIGEDKREKLSTILREYFKTAPKTFDEKRRNYCFAECIGRNSRWVKPIPNNPKALDHAYGVWLRMTYLWGPPRWIDRTPSERSDDEIERHAAELRQKHINSYRSEIADSIQFGSN</sequence>
<evidence type="ECO:0000313" key="2">
    <source>
        <dbReference type="Proteomes" id="UP000772434"/>
    </source>
</evidence>
<evidence type="ECO:0000313" key="1">
    <source>
        <dbReference type="EMBL" id="KAF9039586.1"/>
    </source>
</evidence>
<accession>A0A9P5P1X9</accession>
<organism evidence="1 2">
    <name type="scientific">Rhodocollybia butyracea</name>
    <dbReference type="NCBI Taxonomy" id="206335"/>
    <lineage>
        <taxon>Eukaryota</taxon>
        <taxon>Fungi</taxon>
        <taxon>Dikarya</taxon>
        <taxon>Basidiomycota</taxon>
        <taxon>Agaricomycotina</taxon>
        <taxon>Agaricomycetes</taxon>
        <taxon>Agaricomycetidae</taxon>
        <taxon>Agaricales</taxon>
        <taxon>Marasmiineae</taxon>
        <taxon>Omphalotaceae</taxon>
        <taxon>Rhodocollybia</taxon>
    </lineage>
</organism>
<reference evidence="1" key="1">
    <citation type="submission" date="2020-11" db="EMBL/GenBank/DDBJ databases">
        <authorList>
            <consortium name="DOE Joint Genome Institute"/>
            <person name="Ahrendt S."/>
            <person name="Riley R."/>
            <person name="Andreopoulos W."/>
            <person name="Labutti K."/>
            <person name="Pangilinan J."/>
            <person name="Ruiz-Duenas F.J."/>
            <person name="Barrasa J.M."/>
            <person name="Sanchez-Garcia M."/>
            <person name="Camarero S."/>
            <person name="Miyauchi S."/>
            <person name="Serrano A."/>
            <person name="Linde D."/>
            <person name="Babiker R."/>
            <person name="Drula E."/>
            <person name="Ayuso-Fernandez I."/>
            <person name="Pacheco R."/>
            <person name="Padilla G."/>
            <person name="Ferreira P."/>
            <person name="Barriuso J."/>
            <person name="Kellner H."/>
            <person name="Castanera R."/>
            <person name="Alfaro M."/>
            <person name="Ramirez L."/>
            <person name="Pisabarro A.G."/>
            <person name="Kuo A."/>
            <person name="Tritt A."/>
            <person name="Lipzen A."/>
            <person name="He G."/>
            <person name="Yan M."/>
            <person name="Ng V."/>
            <person name="Cullen D."/>
            <person name="Martin F."/>
            <person name="Rosso M.-N."/>
            <person name="Henrissat B."/>
            <person name="Hibbett D."/>
            <person name="Martinez A.T."/>
            <person name="Grigoriev I.V."/>
        </authorList>
    </citation>
    <scope>NUCLEOTIDE SEQUENCE</scope>
    <source>
        <strain evidence="1">AH 40177</strain>
    </source>
</reference>
<protein>
    <submittedName>
        <fullName evidence="1">Uncharacterized protein</fullName>
    </submittedName>
</protein>
<gene>
    <name evidence="1" type="ORF">BDP27DRAFT_1435241</name>
</gene>
<proteinExistence type="predicted"/>
<comment type="caution">
    <text evidence="1">The sequence shown here is derived from an EMBL/GenBank/DDBJ whole genome shotgun (WGS) entry which is preliminary data.</text>
</comment>